<dbReference type="CDD" id="cd00009">
    <property type="entry name" value="AAA"/>
    <property type="match status" value="1"/>
</dbReference>
<dbReference type="SUPFAM" id="SSF46689">
    <property type="entry name" value="Homeodomain-like"/>
    <property type="match status" value="1"/>
</dbReference>
<dbReference type="FunFam" id="3.40.50.2300:FF:000018">
    <property type="entry name" value="DNA-binding transcriptional regulator NtrC"/>
    <property type="match status" value="1"/>
</dbReference>
<proteinExistence type="predicted"/>
<dbReference type="Pfam" id="PF02954">
    <property type="entry name" value="HTH_8"/>
    <property type="match status" value="1"/>
</dbReference>
<keyword evidence="1 7" id="KW-0597">Phosphoprotein</keyword>
<dbReference type="Pfam" id="PF00158">
    <property type="entry name" value="Sigma54_activat"/>
    <property type="match status" value="1"/>
</dbReference>
<dbReference type="InterPro" id="IPR009057">
    <property type="entry name" value="Homeodomain-like_sf"/>
</dbReference>
<dbReference type="GO" id="GO:0000160">
    <property type="term" value="P:phosphorelay signal transduction system"/>
    <property type="evidence" value="ECO:0007669"/>
    <property type="project" value="UniProtKB-KW"/>
</dbReference>
<dbReference type="OrthoDB" id="9761705at2"/>
<dbReference type="SMART" id="SM00448">
    <property type="entry name" value="REC"/>
    <property type="match status" value="1"/>
</dbReference>
<reference evidence="10 11" key="2">
    <citation type="submission" date="2018-12" db="EMBL/GenBank/DDBJ databases">
        <title>Rhizobacter gummiphilus sp. nov., a rubber-degrading bacterium isolated from the soil of a botanical garden in Japan.</title>
        <authorList>
            <person name="Shunsuke S.S."/>
        </authorList>
    </citation>
    <scope>NUCLEOTIDE SEQUENCE [LARGE SCALE GENOMIC DNA]</scope>
    <source>
        <strain evidence="10 11">S-16</strain>
    </source>
</reference>
<name>A0A3N7JVI8_9BURK</name>
<keyword evidence="5" id="KW-0805">Transcription regulation</keyword>
<dbReference type="Gene3D" id="3.40.50.2300">
    <property type="match status" value="1"/>
</dbReference>
<dbReference type="InterPro" id="IPR003593">
    <property type="entry name" value="AAA+_ATPase"/>
</dbReference>
<evidence type="ECO:0000256" key="2">
    <source>
        <dbReference type="ARBA" id="ARBA00022741"/>
    </source>
</evidence>
<keyword evidence="4" id="KW-0902">Two-component regulatory system</keyword>
<sequence length="449" mass="49377">MDPARRVVLIEDDDAFRQTLQRSLELAGFQVASYGDAESALAGLGAEPVSVVLTDLRLPNADGLAVLARVKARDADLPVVLMTGHGDIPTAIEAIRSGAYEFLEKPFSRERLLAVVSRASDRHTLVLENRQLKRQLAASSGISEVLRGDSPAMRQLRDLVLRLAPTPVDVLVQGETGTGKELVARCLHDFSRRMGNFVAVNCAAIPENLFESELFGHEAGAFTGAGKQRIGKFEHAKNGTLFLDEIEAMPLALQAKVLRVLQEREVERLGSNKPIRLDFRVVAATKVDLKDLSERGLFRPDLFYRLNVAALHVPPLRDRLGDVISLLEVFAHQAALRFDMPVPPLTSEFHEQLLGNPWPGNVRELKSCAERLVLGLPLFVDAQAASGSARSFDESMAMIERSLLEAALRRHGGQVKEVARELRMNLATTYRKLKALNIDTADYKADGEG</sequence>
<dbReference type="Gene3D" id="1.10.10.60">
    <property type="entry name" value="Homeodomain-like"/>
    <property type="match status" value="1"/>
</dbReference>
<evidence type="ECO:0000256" key="5">
    <source>
        <dbReference type="ARBA" id="ARBA00023015"/>
    </source>
</evidence>
<organism evidence="10 11">
    <name type="scientific">Piscinibacter terrae</name>
    <dbReference type="NCBI Taxonomy" id="2496871"/>
    <lineage>
        <taxon>Bacteria</taxon>
        <taxon>Pseudomonadati</taxon>
        <taxon>Pseudomonadota</taxon>
        <taxon>Betaproteobacteria</taxon>
        <taxon>Burkholderiales</taxon>
        <taxon>Sphaerotilaceae</taxon>
        <taxon>Piscinibacter</taxon>
    </lineage>
</organism>
<evidence type="ECO:0000313" key="10">
    <source>
        <dbReference type="EMBL" id="RQP22915.1"/>
    </source>
</evidence>
<dbReference type="EMBL" id="QUSW01000006">
    <property type="protein sequence ID" value="RQP22915.1"/>
    <property type="molecule type" value="Genomic_DNA"/>
</dbReference>
<evidence type="ECO:0000256" key="7">
    <source>
        <dbReference type="PROSITE-ProRule" id="PRU00169"/>
    </source>
</evidence>
<dbReference type="InterPro" id="IPR058031">
    <property type="entry name" value="AAA_lid_NorR"/>
</dbReference>
<evidence type="ECO:0000256" key="4">
    <source>
        <dbReference type="ARBA" id="ARBA00023012"/>
    </source>
</evidence>
<keyword evidence="3" id="KW-0067">ATP-binding</keyword>
<dbReference type="InterPro" id="IPR025662">
    <property type="entry name" value="Sigma_54_int_dom_ATP-bd_1"/>
</dbReference>
<dbReference type="InterPro" id="IPR002078">
    <property type="entry name" value="Sigma_54_int"/>
</dbReference>
<evidence type="ECO:0000313" key="11">
    <source>
        <dbReference type="Proteomes" id="UP000267464"/>
    </source>
</evidence>
<feature type="modified residue" description="4-aspartylphosphate" evidence="7">
    <location>
        <position position="55"/>
    </location>
</feature>
<dbReference type="SMART" id="SM00382">
    <property type="entry name" value="AAA"/>
    <property type="match status" value="1"/>
</dbReference>
<evidence type="ECO:0000256" key="6">
    <source>
        <dbReference type="ARBA" id="ARBA00023163"/>
    </source>
</evidence>
<dbReference type="CDD" id="cd17549">
    <property type="entry name" value="REC_DctD-like"/>
    <property type="match status" value="1"/>
</dbReference>
<dbReference type="InterPro" id="IPR027417">
    <property type="entry name" value="P-loop_NTPase"/>
</dbReference>
<dbReference type="SUPFAM" id="SSF52172">
    <property type="entry name" value="CheY-like"/>
    <property type="match status" value="1"/>
</dbReference>
<dbReference type="Gene3D" id="3.40.50.300">
    <property type="entry name" value="P-loop containing nucleotide triphosphate hydrolases"/>
    <property type="match status" value="1"/>
</dbReference>
<accession>A0A3N7JVI8</accession>
<keyword evidence="6" id="KW-0804">Transcription</keyword>
<dbReference type="GO" id="GO:0043565">
    <property type="term" value="F:sequence-specific DNA binding"/>
    <property type="evidence" value="ECO:0007669"/>
    <property type="project" value="InterPro"/>
</dbReference>
<dbReference type="PANTHER" id="PTHR32071">
    <property type="entry name" value="TRANSCRIPTIONAL REGULATORY PROTEIN"/>
    <property type="match status" value="1"/>
</dbReference>
<dbReference type="AlphaFoldDB" id="A0A3N7JVI8"/>
<dbReference type="FunFam" id="3.40.50.300:FF:000006">
    <property type="entry name" value="DNA-binding transcriptional regulator NtrC"/>
    <property type="match status" value="1"/>
</dbReference>
<dbReference type="GO" id="GO:0005524">
    <property type="term" value="F:ATP binding"/>
    <property type="evidence" value="ECO:0007669"/>
    <property type="project" value="UniProtKB-KW"/>
</dbReference>
<feature type="domain" description="Sigma-54 factor interaction" evidence="8">
    <location>
        <begin position="146"/>
        <end position="374"/>
    </location>
</feature>
<dbReference type="Pfam" id="PF00072">
    <property type="entry name" value="Response_reg"/>
    <property type="match status" value="1"/>
</dbReference>
<evidence type="ECO:0000259" key="9">
    <source>
        <dbReference type="PROSITE" id="PS50110"/>
    </source>
</evidence>
<gene>
    <name evidence="10" type="ORF">DZC73_20720</name>
</gene>
<reference evidence="10 11" key="1">
    <citation type="submission" date="2018-08" db="EMBL/GenBank/DDBJ databases">
        <authorList>
            <person name="Khan S.A."/>
            <person name="Jeon C.O."/>
            <person name="Chun B.H."/>
            <person name="Jeong S.E."/>
        </authorList>
    </citation>
    <scope>NUCLEOTIDE SEQUENCE [LARGE SCALE GENOMIC DNA]</scope>
    <source>
        <strain evidence="10 11">S-16</strain>
    </source>
</reference>
<dbReference type="PROSITE" id="PS00675">
    <property type="entry name" value="SIGMA54_INTERACT_1"/>
    <property type="match status" value="1"/>
</dbReference>
<dbReference type="PROSITE" id="PS50110">
    <property type="entry name" value="RESPONSE_REGULATORY"/>
    <property type="match status" value="1"/>
</dbReference>
<evidence type="ECO:0000256" key="1">
    <source>
        <dbReference type="ARBA" id="ARBA00022553"/>
    </source>
</evidence>
<comment type="caution">
    <text evidence="10">The sequence shown here is derived from an EMBL/GenBank/DDBJ whole genome shotgun (WGS) entry which is preliminary data.</text>
</comment>
<dbReference type="GO" id="GO:0006355">
    <property type="term" value="P:regulation of DNA-templated transcription"/>
    <property type="evidence" value="ECO:0007669"/>
    <property type="project" value="InterPro"/>
</dbReference>
<dbReference type="Gene3D" id="1.10.8.60">
    <property type="match status" value="1"/>
</dbReference>
<feature type="domain" description="Response regulatory" evidence="9">
    <location>
        <begin position="6"/>
        <end position="120"/>
    </location>
</feature>
<dbReference type="PROSITE" id="PS50045">
    <property type="entry name" value="SIGMA54_INTERACT_4"/>
    <property type="match status" value="1"/>
</dbReference>
<keyword evidence="2" id="KW-0547">Nucleotide-binding</keyword>
<dbReference type="InterPro" id="IPR002197">
    <property type="entry name" value="HTH_Fis"/>
</dbReference>
<dbReference type="Proteomes" id="UP000267464">
    <property type="component" value="Unassembled WGS sequence"/>
</dbReference>
<protein>
    <submittedName>
        <fullName evidence="10">Sigma-54-dependent Fis family transcriptional regulator</fullName>
    </submittedName>
</protein>
<dbReference type="SUPFAM" id="SSF52540">
    <property type="entry name" value="P-loop containing nucleoside triphosphate hydrolases"/>
    <property type="match status" value="1"/>
</dbReference>
<dbReference type="InterPro" id="IPR011006">
    <property type="entry name" value="CheY-like_superfamily"/>
</dbReference>
<dbReference type="PANTHER" id="PTHR32071:SF57">
    <property type="entry name" value="C4-DICARBOXYLATE TRANSPORT TRANSCRIPTIONAL REGULATORY PROTEIN DCTD"/>
    <property type="match status" value="1"/>
</dbReference>
<dbReference type="Pfam" id="PF25601">
    <property type="entry name" value="AAA_lid_14"/>
    <property type="match status" value="1"/>
</dbReference>
<evidence type="ECO:0000256" key="3">
    <source>
        <dbReference type="ARBA" id="ARBA00022840"/>
    </source>
</evidence>
<keyword evidence="11" id="KW-1185">Reference proteome</keyword>
<evidence type="ECO:0000259" key="8">
    <source>
        <dbReference type="PROSITE" id="PS50045"/>
    </source>
</evidence>
<dbReference type="InterPro" id="IPR001789">
    <property type="entry name" value="Sig_transdc_resp-reg_receiver"/>
</dbReference>